<dbReference type="Pfam" id="PF17200">
    <property type="entry name" value="sCache_2"/>
    <property type="match status" value="1"/>
</dbReference>
<dbReference type="GO" id="GO:0000155">
    <property type="term" value="F:phosphorelay sensor kinase activity"/>
    <property type="evidence" value="ECO:0007669"/>
    <property type="project" value="InterPro"/>
</dbReference>
<dbReference type="Gene3D" id="1.20.5.1930">
    <property type="match status" value="1"/>
</dbReference>
<dbReference type="Gene3D" id="3.30.565.10">
    <property type="entry name" value="Histidine kinase-like ATPase, C-terminal domain"/>
    <property type="match status" value="1"/>
</dbReference>
<dbReference type="PANTHER" id="PTHR24421">
    <property type="entry name" value="NITRATE/NITRITE SENSOR PROTEIN NARX-RELATED"/>
    <property type="match status" value="1"/>
</dbReference>
<evidence type="ECO:0000256" key="4">
    <source>
        <dbReference type="ARBA" id="ARBA00022692"/>
    </source>
</evidence>
<evidence type="ECO:0000256" key="5">
    <source>
        <dbReference type="ARBA" id="ARBA00022777"/>
    </source>
</evidence>
<dbReference type="Pfam" id="PF07730">
    <property type="entry name" value="HisKA_3"/>
    <property type="match status" value="1"/>
</dbReference>
<proteinExistence type="predicted"/>
<dbReference type="CDD" id="cd18774">
    <property type="entry name" value="PDC2_HK_sensor"/>
    <property type="match status" value="1"/>
</dbReference>
<accession>A0A7H0GMW0</accession>
<dbReference type="CDD" id="cd16917">
    <property type="entry name" value="HATPase_UhpB-NarQ-NarX-like"/>
    <property type="match status" value="1"/>
</dbReference>
<feature type="domain" description="Histidine kinase" evidence="10">
    <location>
        <begin position="257"/>
        <end position="462"/>
    </location>
</feature>
<dbReference type="InterPro" id="IPR050482">
    <property type="entry name" value="Sensor_HK_TwoCompSys"/>
</dbReference>
<protein>
    <submittedName>
        <fullName evidence="11">Cache domain-containing protein</fullName>
    </submittedName>
</protein>
<dbReference type="InterPro" id="IPR033480">
    <property type="entry name" value="sCache_2"/>
</dbReference>
<keyword evidence="7" id="KW-0902">Two-component regulatory system</keyword>
<dbReference type="AlphaFoldDB" id="A0A7H0GMW0"/>
<gene>
    <name evidence="11" type="ORF">H9K75_06625</name>
</gene>
<dbReference type="Proteomes" id="UP000516028">
    <property type="component" value="Chromosome"/>
</dbReference>
<sequence length="484" mass="52585">MQLRIKLILMAAIPVGVALICMGITVRHQTMALANEERALVESAYLHSKEAELRQYVELALSTVLRFAGQPSGGAALSEAERQQQAVNAVAQLKFGDDGYFFLYDQRGNLLVNPGQMAVPNVDLCDPNQPAGQIPARLIVDTGLSGGGLVRYDWHKPSSQATVAKLGYVLQVPGWNWVIGTGLYLDDVEQALRRLDERAKQNIAATQQRIYWIAAVCMVLIAAAGVLLNLKDHRISSAKLRRLAQRVVHSQEEERARLARDLHDGVVQVLVSSKFLLETAQLQHTQQASPQQPPVNAALDKGLARLNDALVEIRRVSHGLRPALLDDLGLPAALSLMCEQMGDGAQGTGIAVHFEQTGDALPIPNTHATALYRVAQEAVKNACMHASGASTVVVLLQYVPRMMTLVVQDNGPGFDIHRILSDGSSGIGLRNMRERVDALGGQFQIVSSRVGTRIIATLPLRADAEIDRDAVQPHSRFDSSYAPA</sequence>
<evidence type="ECO:0000256" key="9">
    <source>
        <dbReference type="SAM" id="Phobius"/>
    </source>
</evidence>
<evidence type="ECO:0000256" key="6">
    <source>
        <dbReference type="ARBA" id="ARBA00022989"/>
    </source>
</evidence>
<reference evidence="11 12" key="1">
    <citation type="submission" date="2020-08" db="EMBL/GenBank/DDBJ databases">
        <title>Genome sequence of Diaphorobacter aerolatus KACC 16536T.</title>
        <authorList>
            <person name="Hyun D.-W."/>
            <person name="Bae J.-W."/>
        </authorList>
    </citation>
    <scope>NUCLEOTIDE SEQUENCE [LARGE SCALE GENOMIC DNA]</scope>
    <source>
        <strain evidence="11 12">KACC 16536</strain>
    </source>
</reference>
<keyword evidence="12" id="KW-1185">Reference proteome</keyword>
<keyword evidence="4 9" id="KW-0812">Transmembrane</keyword>
<evidence type="ECO:0000256" key="1">
    <source>
        <dbReference type="ARBA" id="ARBA00004651"/>
    </source>
</evidence>
<dbReference type="PROSITE" id="PS50109">
    <property type="entry name" value="HIS_KIN"/>
    <property type="match status" value="1"/>
</dbReference>
<dbReference type="EMBL" id="CP060783">
    <property type="protein sequence ID" value="QNP49626.1"/>
    <property type="molecule type" value="Genomic_DNA"/>
</dbReference>
<dbReference type="InterPro" id="IPR011712">
    <property type="entry name" value="Sig_transdc_His_kin_sub3_dim/P"/>
</dbReference>
<evidence type="ECO:0000313" key="12">
    <source>
        <dbReference type="Proteomes" id="UP000516028"/>
    </source>
</evidence>
<dbReference type="GO" id="GO:0005886">
    <property type="term" value="C:plasma membrane"/>
    <property type="evidence" value="ECO:0007669"/>
    <property type="project" value="UniProtKB-SubCell"/>
</dbReference>
<dbReference type="Pfam" id="PF02518">
    <property type="entry name" value="HATPase_c"/>
    <property type="match status" value="1"/>
</dbReference>
<dbReference type="KEGG" id="daer:H9K75_06625"/>
<evidence type="ECO:0000313" key="11">
    <source>
        <dbReference type="EMBL" id="QNP49626.1"/>
    </source>
</evidence>
<comment type="subcellular location">
    <subcellularLocation>
        <location evidence="1">Cell membrane</location>
        <topology evidence="1">Multi-pass membrane protein</topology>
    </subcellularLocation>
</comment>
<dbReference type="RefSeq" id="WP_187725166.1">
    <property type="nucleotide sequence ID" value="NZ_CP060783.1"/>
</dbReference>
<feature type="transmembrane region" description="Helical" evidence="9">
    <location>
        <begin position="7"/>
        <end position="26"/>
    </location>
</feature>
<feature type="transmembrane region" description="Helical" evidence="9">
    <location>
        <begin position="210"/>
        <end position="230"/>
    </location>
</feature>
<keyword evidence="6 9" id="KW-1133">Transmembrane helix</keyword>
<dbReference type="SMART" id="SM00387">
    <property type="entry name" value="HATPase_c"/>
    <property type="match status" value="1"/>
</dbReference>
<evidence type="ECO:0000256" key="7">
    <source>
        <dbReference type="ARBA" id="ARBA00023012"/>
    </source>
</evidence>
<keyword evidence="5" id="KW-0418">Kinase</keyword>
<organism evidence="11 12">
    <name type="scientific">Diaphorobacter aerolatus</name>
    <dbReference type="NCBI Taxonomy" id="1288495"/>
    <lineage>
        <taxon>Bacteria</taxon>
        <taxon>Pseudomonadati</taxon>
        <taxon>Pseudomonadota</taxon>
        <taxon>Betaproteobacteria</taxon>
        <taxon>Burkholderiales</taxon>
        <taxon>Comamonadaceae</taxon>
        <taxon>Diaphorobacter</taxon>
    </lineage>
</organism>
<dbReference type="InterPro" id="IPR005467">
    <property type="entry name" value="His_kinase_dom"/>
</dbReference>
<name>A0A7H0GMW0_9BURK</name>
<dbReference type="InterPro" id="IPR003594">
    <property type="entry name" value="HATPase_dom"/>
</dbReference>
<dbReference type="SUPFAM" id="SSF55874">
    <property type="entry name" value="ATPase domain of HSP90 chaperone/DNA topoisomerase II/histidine kinase"/>
    <property type="match status" value="1"/>
</dbReference>
<dbReference type="GO" id="GO:0046983">
    <property type="term" value="F:protein dimerization activity"/>
    <property type="evidence" value="ECO:0007669"/>
    <property type="project" value="InterPro"/>
</dbReference>
<evidence type="ECO:0000256" key="2">
    <source>
        <dbReference type="ARBA" id="ARBA00022475"/>
    </source>
</evidence>
<evidence type="ECO:0000256" key="8">
    <source>
        <dbReference type="ARBA" id="ARBA00023136"/>
    </source>
</evidence>
<evidence type="ECO:0000256" key="3">
    <source>
        <dbReference type="ARBA" id="ARBA00022679"/>
    </source>
</evidence>
<dbReference type="Gene3D" id="3.30.450.20">
    <property type="entry name" value="PAS domain"/>
    <property type="match status" value="1"/>
</dbReference>
<keyword evidence="8 9" id="KW-0472">Membrane</keyword>
<dbReference type="InterPro" id="IPR036890">
    <property type="entry name" value="HATPase_C_sf"/>
</dbReference>
<keyword evidence="2" id="KW-1003">Cell membrane</keyword>
<evidence type="ECO:0000259" key="10">
    <source>
        <dbReference type="PROSITE" id="PS50109"/>
    </source>
</evidence>
<dbReference type="SMART" id="SM01049">
    <property type="entry name" value="Cache_2"/>
    <property type="match status" value="1"/>
</dbReference>
<keyword evidence="3" id="KW-0808">Transferase</keyword>